<evidence type="ECO:0000259" key="2">
    <source>
        <dbReference type="Pfam" id="PF14949"/>
    </source>
</evidence>
<gene>
    <name evidence="3" type="ORF">PMAYCL1PPCAC_01824</name>
</gene>
<sequence length="185" mass="21040">IAEMDPMDHDIKTEPVDDYYNEVKVVPVDNDQPQPKEPEVRRPRGRPSKLATVFKKQEPPRDSDVEVLAHRLSKNPFQDFEHDEEGRLLSCGLAVTLCDCQNHACPGCYWPCVNCGGKMCSAICQKGRKFAICTSDDGSGIVKNPYIPESYYEEIEKEKEKKKIEEETIKIEDDSSSESNNNEEK</sequence>
<feature type="domain" description="ARF7 effector protein C-terminal" evidence="2">
    <location>
        <begin position="73"/>
        <end position="132"/>
    </location>
</feature>
<dbReference type="AlphaFoldDB" id="A0AAN4Z1M7"/>
<evidence type="ECO:0000256" key="1">
    <source>
        <dbReference type="SAM" id="MobiDB-lite"/>
    </source>
</evidence>
<feature type="region of interest" description="Disordered" evidence="1">
    <location>
        <begin position="25"/>
        <end position="57"/>
    </location>
</feature>
<feature type="region of interest" description="Disordered" evidence="1">
    <location>
        <begin position="157"/>
        <end position="185"/>
    </location>
</feature>
<name>A0AAN4Z1M7_9BILA</name>
<feature type="non-terminal residue" evidence="3">
    <location>
        <position position="1"/>
    </location>
</feature>
<keyword evidence="4" id="KW-1185">Reference proteome</keyword>
<evidence type="ECO:0000313" key="3">
    <source>
        <dbReference type="EMBL" id="GMR31629.1"/>
    </source>
</evidence>
<dbReference type="PANTHER" id="PTHR46536">
    <property type="entry name" value="ARL14 EFFECTOR PROTEIN"/>
    <property type="match status" value="1"/>
</dbReference>
<reference evidence="4" key="1">
    <citation type="submission" date="2022-10" db="EMBL/GenBank/DDBJ databases">
        <title>Genome assembly of Pristionchus species.</title>
        <authorList>
            <person name="Yoshida K."/>
            <person name="Sommer R.J."/>
        </authorList>
    </citation>
    <scope>NUCLEOTIDE SEQUENCE [LARGE SCALE GENOMIC DNA]</scope>
    <source>
        <strain evidence="4">RS5460</strain>
    </source>
</reference>
<dbReference type="Proteomes" id="UP001328107">
    <property type="component" value="Unassembled WGS sequence"/>
</dbReference>
<dbReference type="Pfam" id="PF14949">
    <property type="entry name" value="ARF7EP_C"/>
    <property type="match status" value="1"/>
</dbReference>
<organism evidence="3 4">
    <name type="scientific">Pristionchus mayeri</name>
    <dbReference type="NCBI Taxonomy" id="1317129"/>
    <lineage>
        <taxon>Eukaryota</taxon>
        <taxon>Metazoa</taxon>
        <taxon>Ecdysozoa</taxon>
        <taxon>Nematoda</taxon>
        <taxon>Chromadorea</taxon>
        <taxon>Rhabditida</taxon>
        <taxon>Rhabditina</taxon>
        <taxon>Diplogasteromorpha</taxon>
        <taxon>Diplogasteroidea</taxon>
        <taxon>Neodiplogasteridae</taxon>
        <taxon>Pristionchus</taxon>
    </lineage>
</organism>
<feature type="compositionally biased region" description="Basic and acidic residues" evidence="1">
    <location>
        <begin position="157"/>
        <end position="173"/>
    </location>
</feature>
<dbReference type="EMBL" id="BTRK01000001">
    <property type="protein sequence ID" value="GMR31629.1"/>
    <property type="molecule type" value="Genomic_DNA"/>
</dbReference>
<feature type="non-terminal residue" evidence="3">
    <location>
        <position position="185"/>
    </location>
</feature>
<evidence type="ECO:0000313" key="4">
    <source>
        <dbReference type="Proteomes" id="UP001328107"/>
    </source>
</evidence>
<protein>
    <recommendedName>
        <fullName evidence="2">ARF7 effector protein C-terminal domain-containing protein</fullName>
    </recommendedName>
</protein>
<dbReference type="InterPro" id="IPR029264">
    <property type="entry name" value="ARF7EP_C"/>
</dbReference>
<proteinExistence type="predicted"/>
<accession>A0AAN4Z1M7</accession>
<dbReference type="PANTHER" id="PTHR46536:SF3">
    <property type="entry name" value="ARF7 EFFECTOR PROTEIN C-TERMINAL DOMAIN-CONTAINING PROTEIN"/>
    <property type="match status" value="1"/>
</dbReference>
<comment type="caution">
    <text evidence="3">The sequence shown here is derived from an EMBL/GenBank/DDBJ whole genome shotgun (WGS) entry which is preliminary data.</text>
</comment>